<evidence type="ECO:0000256" key="4">
    <source>
        <dbReference type="ARBA" id="ARBA00007983"/>
    </source>
</evidence>
<dbReference type="Proteomes" id="UP000505377">
    <property type="component" value="Chromosome"/>
</dbReference>
<comment type="cofactor">
    <cofactor evidence="3">
        <name>Zn(2+)</name>
        <dbReference type="ChEBI" id="CHEBI:29105"/>
    </cofactor>
</comment>
<evidence type="ECO:0000259" key="14">
    <source>
        <dbReference type="Pfam" id="PF01179"/>
    </source>
</evidence>
<dbReference type="GO" id="GO:0048038">
    <property type="term" value="F:quinone binding"/>
    <property type="evidence" value="ECO:0007669"/>
    <property type="project" value="InterPro"/>
</dbReference>
<feature type="active site" description="Schiff-base intermediate with substrate; via topaquinone" evidence="11">
    <location>
        <position position="390"/>
    </location>
</feature>
<accession>A0A6M6JX27</accession>
<evidence type="ECO:0000313" key="18">
    <source>
        <dbReference type="Proteomes" id="UP000505377"/>
    </source>
</evidence>
<dbReference type="EMBL" id="CP053564">
    <property type="protein sequence ID" value="QJY51072.1"/>
    <property type="molecule type" value="Genomic_DNA"/>
</dbReference>
<dbReference type="NCBIfam" id="NF008559">
    <property type="entry name" value="PRK11504.1"/>
    <property type="match status" value="1"/>
</dbReference>
<dbReference type="GO" id="GO:0008131">
    <property type="term" value="F:primary methylamine oxidase activity"/>
    <property type="evidence" value="ECO:0007669"/>
    <property type="project" value="InterPro"/>
</dbReference>
<dbReference type="PANTHER" id="PTHR10638:SF86">
    <property type="entry name" value="COPPER AMINE OXIDASE 1-RELATED"/>
    <property type="match status" value="1"/>
</dbReference>
<evidence type="ECO:0000256" key="7">
    <source>
        <dbReference type="ARBA" id="ARBA00022772"/>
    </source>
</evidence>
<dbReference type="Pfam" id="PF01179">
    <property type="entry name" value="Cu_amine_oxid"/>
    <property type="match status" value="1"/>
</dbReference>
<evidence type="ECO:0000256" key="6">
    <source>
        <dbReference type="ARBA" id="ARBA00022723"/>
    </source>
</evidence>
<keyword evidence="9 13" id="KW-0186">Copper</keyword>
<dbReference type="GO" id="GO:0005507">
    <property type="term" value="F:copper ion binding"/>
    <property type="evidence" value="ECO:0007669"/>
    <property type="project" value="InterPro"/>
</dbReference>
<evidence type="ECO:0000256" key="13">
    <source>
        <dbReference type="RuleBase" id="RU000672"/>
    </source>
</evidence>
<protein>
    <recommendedName>
        <fullName evidence="13">Amine oxidase</fullName>
        <ecNumber evidence="13">1.4.3.-</ecNumber>
    </recommendedName>
</protein>
<evidence type="ECO:0000313" key="17">
    <source>
        <dbReference type="EMBL" id="QJY51072.1"/>
    </source>
</evidence>
<dbReference type="InterPro" id="IPR036460">
    <property type="entry name" value="Cu_amine_oxidase_C_sf"/>
</dbReference>
<comment type="similarity">
    <text evidence="4 13">Belongs to the copper/topaquinone oxidase family.</text>
</comment>
<evidence type="ECO:0000256" key="9">
    <source>
        <dbReference type="ARBA" id="ARBA00023008"/>
    </source>
</evidence>
<gene>
    <name evidence="17" type="ORF">HOP40_32225</name>
</gene>
<feature type="domain" description="Copper amine oxidase catalytic" evidence="14">
    <location>
        <begin position="230"/>
        <end position="629"/>
    </location>
</feature>
<dbReference type="Gene3D" id="3.10.450.40">
    <property type="match status" value="2"/>
</dbReference>
<evidence type="ECO:0000256" key="10">
    <source>
        <dbReference type="ARBA" id="ARBA00023211"/>
    </source>
</evidence>
<dbReference type="EC" id="1.4.3.-" evidence="13"/>
<dbReference type="PROSITE" id="PS01164">
    <property type="entry name" value="COPPER_AMINE_OXID_1"/>
    <property type="match status" value="1"/>
</dbReference>
<comment type="cofactor">
    <cofactor evidence="13">
        <name>Cu cation</name>
        <dbReference type="ChEBI" id="CHEBI:23378"/>
    </cofactor>
    <text evidence="13">Contains 1 topaquinone per subunit.</text>
</comment>
<organism evidence="17 18">
    <name type="scientific">Pseudonocardia broussonetiae</name>
    <dbReference type="NCBI Taxonomy" id="2736640"/>
    <lineage>
        <taxon>Bacteria</taxon>
        <taxon>Bacillati</taxon>
        <taxon>Actinomycetota</taxon>
        <taxon>Actinomycetes</taxon>
        <taxon>Pseudonocardiales</taxon>
        <taxon>Pseudonocardiaceae</taxon>
        <taxon>Pseudonocardia</taxon>
    </lineage>
</organism>
<dbReference type="InterPro" id="IPR000269">
    <property type="entry name" value="Cu_amine_oxidase"/>
</dbReference>
<dbReference type="Gene3D" id="2.70.98.20">
    <property type="entry name" value="Copper amine oxidase, catalytic domain"/>
    <property type="match status" value="1"/>
</dbReference>
<evidence type="ECO:0000259" key="16">
    <source>
        <dbReference type="Pfam" id="PF02728"/>
    </source>
</evidence>
<comment type="cofactor">
    <cofactor evidence="1">
        <name>Cu cation</name>
        <dbReference type="ChEBI" id="CHEBI:23378"/>
    </cofactor>
</comment>
<evidence type="ECO:0000256" key="2">
    <source>
        <dbReference type="ARBA" id="ARBA00001936"/>
    </source>
</evidence>
<dbReference type="Pfam" id="PF02727">
    <property type="entry name" value="Cu_amine_oxidN2"/>
    <property type="match status" value="1"/>
</dbReference>
<dbReference type="InterPro" id="IPR049948">
    <property type="entry name" value="Cu_Am_ox_TPQ-bd"/>
</dbReference>
<sequence length="635" mass="70312">MATLWQPTSCVKACEDPTVTHPLDPLSADEFRQVAALLRREKGVERPGWRIAGIELREPVKGAAPGHREARAVVWDTAGGTAHVALLDLTTDALTDWEARPGQQPNATVDEWHECDEAMRAHPDVVAALAERGITDPSLTLIDVWTYGGHRIPDAHRGRRLGWCDVWLRAAPGANPYAHPVAGLKLVVDLNTMELLEVQDTARPGFPEVQGEYDPAHVPGYAARTDRRPLEITQPEGVSFTLDGHALSWQSWRLRIGFTHREGLVLHEVGWQDGDELRPIAHRLSFAEMVVPYRDPTPQHADRTAFDIGEWGLGFMTTSLELGCDCLGEIRYLDAVLHDTAGEPVEIPHAICLHEEDNGILWKHVDGQAGAQVRRMRRMVVSTHVTVANYEYLVYWRLYEDGSIECEVRATGIMVTTPFTGEAPPYGVVVDRDTYAPIHQHFIVARLDMDVDGPTNTVVQTQTEAPPMGPDNPDGLALVQRSTPVTVEGGLDVDWASQRAWKITNPRRRNAHGAPTAYKLVPGAAIPPMLDPAAPLLRRAGVLAHQLWVTPYAPDERWPSGEFVNQSEVDEGLPVWTAAGRPVTEADVVLWYVFGIHHVPRVEDWPVMPADTVSFWLKPTGFFDANPALDVAPSH</sequence>
<dbReference type="InterPro" id="IPR015800">
    <property type="entry name" value="Cu_amine_oxidase_N2"/>
</dbReference>
<feature type="domain" description="Copper amine oxidase N2-terminal" evidence="15">
    <location>
        <begin position="21"/>
        <end position="98"/>
    </location>
</feature>
<dbReference type="SUPFAM" id="SSF49998">
    <property type="entry name" value="Amine oxidase catalytic domain"/>
    <property type="match status" value="1"/>
</dbReference>
<evidence type="ECO:0000259" key="15">
    <source>
        <dbReference type="Pfam" id="PF02727"/>
    </source>
</evidence>
<dbReference type="InterPro" id="IPR016182">
    <property type="entry name" value="Cu_amine_oxidase_N-reg"/>
</dbReference>
<dbReference type="PANTHER" id="PTHR10638">
    <property type="entry name" value="COPPER AMINE OXIDASE"/>
    <property type="match status" value="1"/>
</dbReference>
<keyword evidence="10" id="KW-0464">Manganese</keyword>
<comment type="cofactor">
    <cofactor evidence="2">
        <name>Mn(2+)</name>
        <dbReference type="ChEBI" id="CHEBI:29035"/>
    </cofactor>
</comment>
<reference evidence="17 18" key="1">
    <citation type="submission" date="2020-05" db="EMBL/GenBank/DDBJ databases">
        <authorList>
            <person name="Mo P."/>
        </authorList>
    </citation>
    <scope>NUCLEOTIDE SEQUENCE [LARGE SCALE GENOMIC DNA]</scope>
    <source>
        <strain evidence="17 18">Gen01</strain>
    </source>
</reference>
<proteinExistence type="inferred from homology"/>
<feature type="domain" description="Copper amine oxidase N3-terminal" evidence="16">
    <location>
        <begin position="107"/>
        <end position="202"/>
    </location>
</feature>
<name>A0A6M6JX27_9PSEU</name>
<dbReference type="AlphaFoldDB" id="A0A6M6JX27"/>
<dbReference type="Pfam" id="PF02728">
    <property type="entry name" value="Cu_amine_oxidN3"/>
    <property type="match status" value="1"/>
</dbReference>
<feature type="modified residue" description="2',4',5'-topaquinone" evidence="12">
    <location>
        <position position="390"/>
    </location>
</feature>
<evidence type="ECO:0000256" key="5">
    <source>
        <dbReference type="ARBA" id="ARBA00011738"/>
    </source>
</evidence>
<dbReference type="GO" id="GO:0009308">
    <property type="term" value="P:amine metabolic process"/>
    <property type="evidence" value="ECO:0007669"/>
    <property type="project" value="UniProtKB-UniRule"/>
</dbReference>
<dbReference type="InterPro" id="IPR015798">
    <property type="entry name" value="Cu_amine_oxidase_C"/>
</dbReference>
<keyword evidence="7 11" id="KW-0801">TPQ</keyword>
<evidence type="ECO:0000256" key="12">
    <source>
        <dbReference type="PIRSR" id="PIRSR600269-51"/>
    </source>
</evidence>
<evidence type="ECO:0000256" key="11">
    <source>
        <dbReference type="PIRSR" id="PIRSR600269-50"/>
    </source>
</evidence>
<evidence type="ECO:0000256" key="3">
    <source>
        <dbReference type="ARBA" id="ARBA00001947"/>
    </source>
</evidence>
<comment type="subunit">
    <text evidence="5">Homodimer.</text>
</comment>
<keyword evidence="18" id="KW-1185">Reference proteome</keyword>
<dbReference type="InterPro" id="IPR015802">
    <property type="entry name" value="Cu_amine_oxidase_N3"/>
</dbReference>
<comment type="PTM">
    <text evidence="12 13">Topaquinone (TPQ) is generated by copper-dependent autoxidation of a specific tyrosyl residue.</text>
</comment>
<keyword evidence="6 13" id="KW-0479">Metal-binding</keyword>
<keyword evidence="8 13" id="KW-0560">Oxidoreductase</keyword>
<feature type="active site" description="Proton acceptor" evidence="11">
    <location>
        <position position="307"/>
    </location>
</feature>
<evidence type="ECO:0000256" key="1">
    <source>
        <dbReference type="ARBA" id="ARBA00001935"/>
    </source>
</evidence>
<evidence type="ECO:0000256" key="8">
    <source>
        <dbReference type="ARBA" id="ARBA00023002"/>
    </source>
</evidence>
<dbReference type="SUPFAM" id="SSF54416">
    <property type="entry name" value="Amine oxidase N-terminal region"/>
    <property type="match status" value="2"/>
</dbReference>
<dbReference type="KEGG" id="pbro:HOP40_32225"/>